<name>A0A1I5IHG3_9PSEU</name>
<evidence type="ECO:0000313" key="2">
    <source>
        <dbReference type="Proteomes" id="UP000199137"/>
    </source>
</evidence>
<dbReference type="AlphaFoldDB" id="A0A1I5IHG3"/>
<sequence>MSEDTPTPTCSKCGTATAGPGGILCPDCRTAIEALIVK</sequence>
<gene>
    <name evidence="1" type="ORF">SAMN05421854_102474</name>
</gene>
<dbReference type="STRING" id="112413.SAMN05421854_102474"/>
<proteinExistence type="predicted"/>
<reference evidence="1 2" key="1">
    <citation type="submission" date="2016-10" db="EMBL/GenBank/DDBJ databases">
        <authorList>
            <person name="de Groot N.N."/>
        </authorList>
    </citation>
    <scope>NUCLEOTIDE SEQUENCE [LARGE SCALE GENOMIC DNA]</scope>
    <source>
        <strain evidence="1 2">DSM 44637</strain>
    </source>
</reference>
<organism evidence="1 2">
    <name type="scientific">Amycolatopsis rubida</name>
    <dbReference type="NCBI Taxonomy" id="112413"/>
    <lineage>
        <taxon>Bacteria</taxon>
        <taxon>Bacillati</taxon>
        <taxon>Actinomycetota</taxon>
        <taxon>Actinomycetes</taxon>
        <taxon>Pseudonocardiales</taxon>
        <taxon>Pseudonocardiaceae</taxon>
        <taxon>Amycolatopsis</taxon>
    </lineage>
</organism>
<accession>A0A1I5IHG3</accession>
<protein>
    <submittedName>
        <fullName evidence="1">Uncharacterized protein</fullName>
    </submittedName>
</protein>
<dbReference type="EMBL" id="FOWC01000002">
    <property type="protein sequence ID" value="SFO59997.1"/>
    <property type="molecule type" value="Genomic_DNA"/>
</dbReference>
<evidence type="ECO:0000313" key="1">
    <source>
        <dbReference type="EMBL" id="SFO59997.1"/>
    </source>
</evidence>
<dbReference type="Proteomes" id="UP000199137">
    <property type="component" value="Unassembled WGS sequence"/>
</dbReference>